<feature type="transmembrane region" description="Helical" evidence="5">
    <location>
        <begin position="105"/>
        <end position="125"/>
    </location>
</feature>
<evidence type="ECO:0000256" key="5">
    <source>
        <dbReference type="SAM" id="Phobius"/>
    </source>
</evidence>
<dbReference type="GO" id="GO:0016020">
    <property type="term" value="C:membrane"/>
    <property type="evidence" value="ECO:0007669"/>
    <property type="project" value="UniProtKB-SubCell"/>
</dbReference>
<protein>
    <recommendedName>
        <fullName evidence="8">Disulfide bond formation protein B</fullName>
    </recommendedName>
</protein>
<evidence type="ECO:0000313" key="7">
    <source>
        <dbReference type="Proteomes" id="UP000268048"/>
    </source>
</evidence>
<evidence type="ECO:0000256" key="1">
    <source>
        <dbReference type="ARBA" id="ARBA00004141"/>
    </source>
</evidence>
<sequence length="184" mass="19839">MTLRTVLDSLAIACSCICLVIAFYFQLWHGELPCAMCNLERVSFIIFAGALLMNVRANQPSAMNYVIAALGALIGSLVSLLQMFVHVLPGTPATGGTFFGLHMYFIAYIALTVAAVYGSLMGVFGRQLDSPIFTVAIRGRVVGCLAAIFIALTCANLVSSFLENGFHPMKAGGQKHYEMLYSPQ</sequence>
<gene>
    <name evidence="6" type="ORF">C4K04_1024</name>
</gene>
<feature type="transmembrane region" description="Helical" evidence="5">
    <location>
        <begin position="62"/>
        <end position="85"/>
    </location>
</feature>
<keyword evidence="2 5" id="KW-0812">Transmembrane</keyword>
<evidence type="ECO:0000256" key="2">
    <source>
        <dbReference type="ARBA" id="ARBA00022692"/>
    </source>
</evidence>
<proteinExistence type="predicted"/>
<evidence type="ECO:0000313" key="6">
    <source>
        <dbReference type="EMBL" id="AZE46716.1"/>
    </source>
</evidence>
<dbReference type="Proteomes" id="UP000268048">
    <property type="component" value="Chromosome"/>
</dbReference>
<reference evidence="6 7" key="1">
    <citation type="submission" date="2018-03" db="EMBL/GenBank/DDBJ databases">
        <title>Diversity of phytobeneficial traits revealed by whole-genome analysis of worldwide-isolated phenazine-producing Pseudomonas spp.</title>
        <authorList>
            <person name="Biessy A."/>
            <person name="Novinscak A."/>
            <person name="Blom J."/>
            <person name="Leger G."/>
            <person name="Thomashow L.S."/>
            <person name="Cazorla F.M."/>
            <person name="Josic D."/>
            <person name="Filion M."/>
        </authorList>
    </citation>
    <scope>NUCLEOTIDE SEQUENCE [LARGE SCALE GENOMIC DNA]</scope>
    <source>
        <strain evidence="6 7">B25</strain>
    </source>
</reference>
<evidence type="ECO:0008006" key="8">
    <source>
        <dbReference type="Google" id="ProtNLM"/>
    </source>
</evidence>
<dbReference type="Pfam" id="PF02600">
    <property type="entry name" value="DsbB"/>
    <property type="match status" value="1"/>
</dbReference>
<comment type="subcellular location">
    <subcellularLocation>
        <location evidence="1">Membrane</location>
        <topology evidence="1">Multi-pass membrane protein</topology>
    </subcellularLocation>
</comment>
<keyword evidence="4 5" id="KW-0472">Membrane</keyword>
<dbReference type="EMBL" id="CP027753">
    <property type="protein sequence ID" value="AZE46716.1"/>
    <property type="molecule type" value="Genomic_DNA"/>
</dbReference>
<dbReference type="GO" id="GO:0006457">
    <property type="term" value="P:protein folding"/>
    <property type="evidence" value="ECO:0007669"/>
    <property type="project" value="InterPro"/>
</dbReference>
<dbReference type="RefSeq" id="WP_124319215.1">
    <property type="nucleotide sequence ID" value="NZ_CP027753.1"/>
</dbReference>
<dbReference type="SUPFAM" id="SSF158442">
    <property type="entry name" value="DsbB-like"/>
    <property type="match status" value="1"/>
</dbReference>
<dbReference type="InterPro" id="IPR023380">
    <property type="entry name" value="DsbB-like_sf"/>
</dbReference>
<name>A0A3G7TKH4_9PSED</name>
<accession>A0A3G7TKH4</accession>
<organism evidence="6 7">
    <name type="scientific">Pseudomonas chlororaphis</name>
    <dbReference type="NCBI Taxonomy" id="587753"/>
    <lineage>
        <taxon>Bacteria</taxon>
        <taxon>Pseudomonadati</taxon>
        <taxon>Pseudomonadota</taxon>
        <taxon>Gammaproteobacteria</taxon>
        <taxon>Pseudomonadales</taxon>
        <taxon>Pseudomonadaceae</taxon>
        <taxon>Pseudomonas</taxon>
    </lineage>
</organism>
<dbReference type="Gene3D" id="1.20.1550.10">
    <property type="entry name" value="DsbB-like"/>
    <property type="match status" value="1"/>
</dbReference>
<keyword evidence="3 5" id="KW-1133">Transmembrane helix</keyword>
<evidence type="ECO:0000256" key="3">
    <source>
        <dbReference type="ARBA" id="ARBA00022989"/>
    </source>
</evidence>
<dbReference type="AlphaFoldDB" id="A0A3G7TKH4"/>
<evidence type="ECO:0000256" key="4">
    <source>
        <dbReference type="ARBA" id="ARBA00023136"/>
    </source>
</evidence>
<dbReference type="InterPro" id="IPR003752">
    <property type="entry name" value="DiS_bond_form_DsbB/BdbC"/>
</dbReference>
<dbReference type="GO" id="GO:0015035">
    <property type="term" value="F:protein-disulfide reductase activity"/>
    <property type="evidence" value="ECO:0007669"/>
    <property type="project" value="InterPro"/>
</dbReference>
<feature type="transmembrane region" description="Helical" evidence="5">
    <location>
        <begin position="39"/>
        <end position="55"/>
    </location>
</feature>
<feature type="transmembrane region" description="Helical" evidence="5">
    <location>
        <begin position="7"/>
        <end position="27"/>
    </location>
</feature>
<feature type="transmembrane region" description="Helical" evidence="5">
    <location>
        <begin position="137"/>
        <end position="158"/>
    </location>
</feature>